<dbReference type="PROSITE" id="PS51450">
    <property type="entry name" value="LRR"/>
    <property type="match status" value="1"/>
</dbReference>
<name>A0ABD0Z4P9_9HEMI</name>
<dbReference type="Gene3D" id="3.80.10.10">
    <property type="entry name" value="Ribonuclease Inhibitor"/>
    <property type="match status" value="2"/>
</dbReference>
<evidence type="ECO:0000256" key="3">
    <source>
        <dbReference type="ARBA" id="ARBA00022737"/>
    </source>
</evidence>
<evidence type="ECO:0000256" key="2">
    <source>
        <dbReference type="ARBA" id="ARBA00022729"/>
    </source>
</evidence>
<proteinExistence type="predicted"/>
<dbReference type="SUPFAM" id="SSF52058">
    <property type="entry name" value="L domain-like"/>
    <property type="match status" value="2"/>
</dbReference>
<evidence type="ECO:0000313" key="5">
    <source>
        <dbReference type="Proteomes" id="UP001558652"/>
    </source>
</evidence>
<reference evidence="4 5" key="1">
    <citation type="submission" date="2024-07" db="EMBL/GenBank/DDBJ databases">
        <title>Chromosome-level genome assembly of the water stick insect Ranatra chinensis (Heteroptera: Nepidae).</title>
        <authorList>
            <person name="Liu X."/>
        </authorList>
    </citation>
    <scope>NUCLEOTIDE SEQUENCE [LARGE SCALE GENOMIC DNA]</scope>
    <source>
        <strain evidence="4">Cailab_2021Rc</strain>
        <tissue evidence="4">Muscle</tissue>
    </source>
</reference>
<dbReference type="InterPro" id="IPR032675">
    <property type="entry name" value="LRR_dom_sf"/>
</dbReference>
<sequence length="396" mass="44824">MNLYIKNSNLQKLNASLGIWHDINMLTFCNSSVKNISGQFQGKLNSIILPSVELSRIDAGAFLKINLRSLNVSNNNLTTMPQISSRPLRKFTLDISGNDKMWCHSVIELIDQLGDRLNFSNKNKTLCVSSQKYDWFNSTETMPLVQVVVLKKLKQYCPRTETYECRCEAYRLEIVPGQFPTNLARVDCSGQNLTALPPILPPNTHILNVSNNNIKSIDALGIGETYQDIRHFYADNNEINSISGLEGSRFIQNFEILSLRSNKLTSIPIYFLSNAFSDINAVGRNVKLGGNKLNCDCSTAQELKVWLVINKASITDYDEVLCSDSKKVVHLKVDDLCVVAKDWTYYISYIITVEVSLLVLLISKVSYDYWIFKTKGYLPWPASKMPKLPCDWVCES</sequence>
<evidence type="ECO:0000256" key="1">
    <source>
        <dbReference type="ARBA" id="ARBA00022614"/>
    </source>
</evidence>
<evidence type="ECO:0000313" key="4">
    <source>
        <dbReference type="EMBL" id="KAL1132508.1"/>
    </source>
</evidence>
<keyword evidence="2" id="KW-0732">Signal</keyword>
<dbReference type="AlphaFoldDB" id="A0ABD0Z4P9"/>
<accession>A0ABD0Z4P9</accession>
<dbReference type="EMBL" id="JBFDAA010000005">
    <property type="protein sequence ID" value="KAL1132508.1"/>
    <property type="molecule type" value="Genomic_DNA"/>
</dbReference>
<dbReference type="InterPro" id="IPR050541">
    <property type="entry name" value="LRR_TM_domain-containing"/>
</dbReference>
<gene>
    <name evidence="4" type="ORF">AAG570_010463</name>
</gene>
<protein>
    <recommendedName>
        <fullName evidence="6">Protein halfway</fullName>
    </recommendedName>
</protein>
<keyword evidence="3" id="KW-0677">Repeat</keyword>
<organism evidence="4 5">
    <name type="scientific">Ranatra chinensis</name>
    <dbReference type="NCBI Taxonomy" id="642074"/>
    <lineage>
        <taxon>Eukaryota</taxon>
        <taxon>Metazoa</taxon>
        <taxon>Ecdysozoa</taxon>
        <taxon>Arthropoda</taxon>
        <taxon>Hexapoda</taxon>
        <taxon>Insecta</taxon>
        <taxon>Pterygota</taxon>
        <taxon>Neoptera</taxon>
        <taxon>Paraneoptera</taxon>
        <taxon>Hemiptera</taxon>
        <taxon>Heteroptera</taxon>
        <taxon>Panheteroptera</taxon>
        <taxon>Nepomorpha</taxon>
        <taxon>Nepidae</taxon>
        <taxon>Ranatrinae</taxon>
        <taxon>Ranatra</taxon>
    </lineage>
</organism>
<dbReference type="Proteomes" id="UP001558652">
    <property type="component" value="Unassembled WGS sequence"/>
</dbReference>
<dbReference type="PANTHER" id="PTHR24369">
    <property type="entry name" value="ANTIGEN BSP, PUTATIVE-RELATED"/>
    <property type="match status" value="1"/>
</dbReference>
<dbReference type="PANTHER" id="PTHR24369:SF210">
    <property type="entry name" value="CHAOPTIN-RELATED"/>
    <property type="match status" value="1"/>
</dbReference>
<comment type="caution">
    <text evidence="4">The sequence shown here is derived from an EMBL/GenBank/DDBJ whole genome shotgun (WGS) entry which is preliminary data.</text>
</comment>
<dbReference type="InterPro" id="IPR001611">
    <property type="entry name" value="Leu-rich_rpt"/>
</dbReference>
<evidence type="ECO:0008006" key="6">
    <source>
        <dbReference type="Google" id="ProtNLM"/>
    </source>
</evidence>
<keyword evidence="5" id="KW-1185">Reference proteome</keyword>
<keyword evidence="1" id="KW-0433">Leucine-rich repeat</keyword>